<dbReference type="InterPro" id="IPR038220">
    <property type="entry name" value="PHOX_C_sf"/>
</dbReference>
<dbReference type="SUPFAM" id="SSF52833">
    <property type="entry name" value="Thioredoxin-like"/>
    <property type="match status" value="1"/>
</dbReference>
<dbReference type="Pfam" id="PF07976">
    <property type="entry name" value="Phe_hydrox_dim"/>
    <property type="match status" value="1"/>
</dbReference>
<feature type="domain" description="Phenol hydroxylase-like C-terminal dimerisation" evidence="2">
    <location>
        <begin position="10"/>
        <end position="52"/>
    </location>
</feature>
<evidence type="ECO:0000259" key="2">
    <source>
        <dbReference type="Pfam" id="PF07976"/>
    </source>
</evidence>
<dbReference type="EMBL" id="ML741796">
    <property type="protein sequence ID" value="KAE8326867.1"/>
    <property type="molecule type" value="Genomic_DNA"/>
</dbReference>
<dbReference type="GO" id="GO:0016491">
    <property type="term" value="F:oxidoreductase activity"/>
    <property type="evidence" value="ECO:0007669"/>
    <property type="project" value="UniProtKB-KW"/>
</dbReference>
<protein>
    <recommendedName>
        <fullName evidence="2">Phenol hydroxylase-like C-terminal dimerisation domain-containing protein</fullName>
    </recommendedName>
</protein>
<dbReference type="Gene3D" id="3.40.30.20">
    <property type="match status" value="1"/>
</dbReference>
<organism evidence="3 4">
    <name type="scientific">Aspergillus sergii</name>
    <dbReference type="NCBI Taxonomy" id="1034303"/>
    <lineage>
        <taxon>Eukaryota</taxon>
        <taxon>Fungi</taxon>
        <taxon>Dikarya</taxon>
        <taxon>Ascomycota</taxon>
        <taxon>Pezizomycotina</taxon>
        <taxon>Eurotiomycetes</taxon>
        <taxon>Eurotiomycetidae</taxon>
        <taxon>Eurotiales</taxon>
        <taxon>Aspergillaceae</taxon>
        <taxon>Aspergillus</taxon>
        <taxon>Aspergillus subgen. Circumdati</taxon>
    </lineage>
</organism>
<dbReference type="AlphaFoldDB" id="A0A5N6X0Z8"/>
<evidence type="ECO:0000256" key="1">
    <source>
        <dbReference type="ARBA" id="ARBA00023002"/>
    </source>
</evidence>
<proteinExistence type="predicted"/>
<reference evidence="4" key="1">
    <citation type="submission" date="2019-04" db="EMBL/GenBank/DDBJ databases">
        <title>Friends and foes A comparative genomics studyof 23 Aspergillus species from section Flavi.</title>
        <authorList>
            <consortium name="DOE Joint Genome Institute"/>
            <person name="Kjaerbolling I."/>
            <person name="Vesth T."/>
            <person name="Frisvad J.C."/>
            <person name="Nybo J.L."/>
            <person name="Theobald S."/>
            <person name="Kildgaard S."/>
            <person name="Isbrandt T."/>
            <person name="Kuo A."/>
            <person name="Sato A."/>
            <person name="Lyhne E.K."/>
            <person name="Kogle M.E."/>
            <person name="Wiebenga A."/>
            <person name="Kun R.S."/>
            <person name="Lubbers R.J."/>
            <person name="Makela M.R."/>
            <person name="Barry K."/>
            <person name="Chovatia M."/>
            <person name="Clum A."/>
            <person name="Daum C."/>
            <person name="Haridas S."/>
            <person name="He G."/>
            <person name="LaButti K."/>
            <person name="Lipzen A."/>
            <person name="Mondo S."/>
            <person name="Riley R."/>
            <person name="Salamov A."/>
            <person name="Simmons B.A."/>
            <person name="Magnuson J.K."/>
            <person name="Henrissat B."/>
            <person name="Mortensen U.H."/>
            <person name="Larsen T.O."/>
            <person name="Devries R.P."/>
            <person name="Grigoriev I.V."/>
            <person name="Machida M."/>
            <person name="Baker S.E."/>
            <person name="Andersen M.R."/>
        </authorList>
    </citation>
    <scope>NUCLEOTIDE SEQUENCE [LARGE SCALE GENOMIC DNA]</scope>
    <source>
        <strain evidence="4">CBS 130017</strain>
    </source>
</reference>
<evidence type="ECO:0000313" key="4">
    <source>
        <dbReference type="Proteomes" id="UP000325945"/>
    </source>
</evidence>
<keyword evidence="4" id="KW-1185">Reference proteome</keyword>
<sequence length="76" mass="8385">MRFHSGYEIDDVYAVYGVDPAQGALAVIRPDGYVGTIAALGDVSRIERYIATRIETIWMRTEQSTANNCLPCLSCV</sequence>
<dbReference type="InterPro" id="IPR036249">
    <property type="entry name" value="Thioredoxin-like_sf"/>
</dbReference>
<name>A0A5N6X0Z8_9EURO</name>
<dbReference type="Proteomes" id="UP000325945">
    <property type="component" value="Unassembled WGS sequence"/>
</dbReference>
<keyword evidence="1" id="KW-0560">Oxidoreductase</keyword>
<evidence type="ECO:0000313" key="3">
    <source>
        <dbReference type="EMBL" id="KAE8326867.1"/>
    </source>
</evidence>
<accession>A0A5N6X0Z8</accession>
<gene>
    <name evidence="3" type="ORF">BDV39DRAFT_176331</name>
</gene>
<dbReference type="InterPro" id="IPR012941">
    <property type="entry name" value="Phe_hydrox_C_dim_dom"/>
</dbReference>